<reference evidence="1" key="1">
    <citation type="submission" date="2022-03" db="EMBL/GenBank/DDBJ databases">
        <title>Genomic analyses of argali, domestic sheep and their hybrids provide insights into chromosomal evolution, heterosis and genetic basis of agronomic traits.</title>
        <authorList>
            <person name="Li M."/>
        </authorList>
    </citation>
    <scope>NUCLEOTIDE SEQUENCE</scope>
    <source>
        <strain evidence="1">F1 hybrid</strain>
    </source>
</reference>
<keyword evidence="2" id="KW-1185">Reference proteome</keyword>
<evidence type="ECO:0000313" key="2">
    <source>
        <dbReference type="Proteomes" id="UP001057279"/>
    </source>
</evidence>
<organism evidence="1 2">
    <name type="scientific">Ovis ammon polii x Ovis aries</name>
    <dbReference type="NCBI Taxonomy" id="2918886"/>
    <lineage>
        <taxon>Eukaryota</taxon>
        <taxon>Metazoa</taxon>
        <taxon>Chordata</taxon>
        <taxon>Craniata</taxon>
        <taxon>Vertebrata</taxon>
        <taxon>Euteleostomi</taxon>
        <taxon>Mammalia</taxon>
        <taxon>Eutheria</taxon>
        <taxon>Laurasiatheria</taxon>
        <taxon>Artiodactyla</taxon>
        <taxon>Ruminantia</taxon>
        <taxon>Pecora</taxon>
        <taxon>Bovidae</taxon>
        <taxon>Caprinae</taxon>
        <taxon>Ovis</taxon>
    </lineage>
</organism>
<sequence>MTDSYFWIPPLLDPFLFLKREKVLAACQALVFRFEQRHLKSRPGGKGFFHPRGRSPWGALGVTSAAPPEASSAPSPQPPRGCDISLAVQASLNCPECGPERACLPQLLNSDRKRKYCCGGCLSNGCCSACEYCVSCCLKPNKQLLLERFLNWAAVVFQNLFKDYFELCFGLEKSQQLAEASCQLSMDRQVMDKEMAVGQTLIPVPLSPCLYRVSVESAQCYGGFYTWHCQLRATILESTAVPDMQWIQSDELLKQAMKNINQVIKNSFKSFPSLVFPAFTTTLTSPVYKQLFPVPRAREAVQEKWMEAINRTILEHEFYKPSNHVKFSFSDTGQQNGGLPRLRLELDRVCMLLRLGIGERQGVSSETLMDMDNLAGLVRNPICLHLPNLPTMNKMPEAQRILHLRGENAVALPRCGPPGPAGKRYTVLLSKEGLPQIYGKLFYALTSKTKPSPGPTVKTAVLRHQQGLQ</sequence>
<evidence type="ECO:0000313" key="1">
    <source>
        <dbReference type="EMBL" id="KAI4575509.1"/>
    </source>
</evidence>
<accession>A0ACB9UP59</accession>
<gene>
    <name evidence="1" type="ORF">MJG53_011712</name>
</gene>
<dbReference type="EMBL" id="CM043038">
    <property type="protein sequence ID" value="KAI4575509.1"/>
    <property type="molecule type" value="Genomic_DNA"/>
</dbReference>
<proteinExistence type="predicted"/>
<name>A0ACB9UP59_9CETA</name>
<dbReference type="Proteomes" id="UP001057279">
    <property type="component" value="Linkage Group LG13"/>
</dbReference>
<protein>
    <submittedName>
        <fullName evidence="1">Uncharacterized protein</fullName>
    </submittedName>
</protein>
<comment type="caution">
    <text evidence="1">The sequence shown here is derived from an EMBL/GenBank/DDBJ whole genome shotgun (WGS) entry which is preliminary data.</text>
</comment>